<dbReference type="AlphaFoldDB" id="A0A518N2E7"/>
<evidence type="ECO:0000313" key="1">
    <source>
        <dbReference type="EMBL" id="QDW66078.1"/>
    </source>
</evidence>
<gene>
    <name evidence="1" type="ORF">FPZ22_03535</name>
</gene>
<proteinExistence type="predicted"/>
<dbReference type="EMBL" id="CP042218">
    <property type="protein sequence ID" value="QDW66078.1"/>
    <property type="molecule type" value="Genomic_DNA"/>
</dbReference>
<dbReference type="SUPFAM" id="SSF81901">
    <property type="entry name" value="HCP-like"/>
    <property type="match status" value="1"/>
</dbReference>
<reference evidence="1 2" key="1">
    <citation type="submission" date="2019-07" db="EMBL/GenBank/DDBJ databases">
        <title>Full genome sequence of Luteimonas sp. Gr-4.</title>
        <authorList>
            <person name="Im W.-T."/>
        </authorList>
    </citation>
    <scope>NUCLEOTIDE SEQUENCE [LARGE SCALE GENOMIC DNA]</scope>
    <source>
        <strain evidence="1 2">Gr-4</strain>
    </source>
</reference>
<dbReference type="Proteomes" id="UP000316584">
    <property type="component" value="Chromosome"/>
</dbReference>
<evidence type="ECO:0008006" key="3">
    <source>
        <dbReference type="Google" id="ProtNLM"/>
    </source>
</evidence>
<name>A0A518N2E7_9GAMM</name>
<protein>
    <recommendedName>
        <fullName evidence="3">Sel1 repeat family protein</fullName>
    </recommendedName>
</protein>
<dbReference type="KEGG" id="lug:FPZ22_03535"/>
<dbReference type="RefSeq" id="WP_144890399.1">
    <property type="nucleotide sequence ID" value="NZ_CP042218.1"/>
</dbReference>
<sequence length="214" mass="23435">MKAFEAGDVELTQALVDQAIEERPSSLDGVTLRFLRGNAYEWGGYPGGIDLDKAYADYKALEEWTPILGSDVLVSAARVLFDMDGQENKDEIERLCLKAVSIDQHVHAKMLLGLLNQKVLMNSKKARKWYLSAYRGGLPWGLRYYADSQKNDGNSVIASFAHLIATLTSPFLVIFNGARGLSASTRRSTANRTRPADAGLVVVEVVVAATGAQR</sequence>
<dbReference type="OrthoDB" id="9882475at2"/>
<accession>A0A518N2E7</accession>
<organism evidence="1 2">
    <name type="scientific">Luteimonas granuli</name>
    <dbReference type="NCBI Taxonomy" id="1176533"/>
    <lineage>
        <taxon>Bacteria</taxon>
        <taxon>Pseudomonadati</taxon>
        <taxon>Pseudomonadota</taxon>
        <taxon>Gammaproteobacteria</taxon>
        <taxon>Lysobacterales</taxon>
        <taxon>Lysobacteraceae</taxon>
        <taxon>Luteimonas</taxon>
    </lineage>
</organism>
<keyword evidence="2" id="KW-1185">Reference proteome</keyword>
<evidence type="ECO:0000313" key="2">
    <source>
        <dbReference type="Proteomes" id="UP000316584"/>
    </source>
</evidence>